<dbReference type="PANTHER" id="PTHR32472:SF10">
    <property type="entry name" value="DNA REPAIR PROTEIN RADA-LIKE PROTEIN"/>
    <property type="match status" value="1"/>
</dbReference>
<evidence type="ECO:0000256" key="9">
    <source>
        <dbReference type="ARBA" id="ARBA00023125"/>
    </source>
</evidence>
<dbReference type="Gene3D" id="3.30.230.10">
    <property type="match status" value="1"/>
</dbReference>
<evidence type="ECO:0000256" key="13">
    <source>
        <dbReference type="RuleBase" id="RU003555"/>
    </source>
</evidence>
<evidence type="ECO:0000256" key="5">
    <source>
        <dbReference type="ARBA" id="ARBA00022801"/>
    </source>
</evidence>
<keyword evidence="3 11" id="KW-0227">DNA damage</keyword>
<evidence type="ECO:0000256" key="12">
    <source>
        <dbReference type="NCBIfam" id="TIGR00416"/>
    </source>
</evidence>
<evidence type="ECO:0000313" key="15">
    <source>
        <dbReference type="EMBL" id="MCO6024594.1"/>
    </source>
</evidence>
<keyword evidence="6 13" id="KW-0862">Zinc</keyword>
<evidence type="ECO:0000256" key="2">
    <source>
        <dbReference type="ARBA" id="ARBA00022741"/>
    </source>
</evidence>
<organism evidence="15 16">
    <name type="scientific">Segatella cerevisiae</name>
    <dbReference type="NCBI Taxonomy" id="2053716"/>
    <lineage>
        <taxon>Bacteria</taxon>
        <taxon>Pseudomonadati</taxon>
        <taxon>Bacteroidota</taxon>
        <taxon>Bacteroidia</taxon>
        <taxon>Bacteroidales</taxon>
        <taxon>Prevotellaceae</taxon>
        <taxon>Segatella</taxon>
    </lineage>
</organism>
<dbReference type="PROSITE" id="PS50162">
    <property type="entry name" value="RECA_2"/>
    <property type="match status" value="1"/>
</dbReference>
<dbReference type="Pfam" id="PF13541">
    <property type="entry name" value="ChlI"/>
    <property type="match status" value="1"/>
</dbReference>
<dbReference type="InterPro" id="IPR004504">
    <property type="entry name" value="DNA_repair_RadA"/>
</dbReference>
<dbReference type="EMBL" id="JAMXLY010000004">
    <property type="protein sequence ID" value="MCO6024594.1"/>
    <property type="molecule type" value="Genomic_DNA"/>
</dbReference>
<feature type="binding site" evidence="11">
    <location>
        <begin position="109"/>
        <end position="116"/>
    </location>
    <ligand>
        <name>ATP</name>
        <dbReference type="ChEBI" id="CHEBI:30616"/>
    </ligand>
</feature>
<dbReference type="SMART" id="SM00382">
    <property type="entry name" value="AAA"/>
    <property type="match status" value="1"/>
</dbReference>
<feature type="region of interest" description="Lon-protease-like" evidence="11">
    <location>
        <begin position="372"/>
        <end position="476"/>
    </location>
</feature>
<dbReference type="NCBIfam" id="TIGR00416">
    <property type="entry name" value="sms"/>
    <property type="match status" value="1"/>
</dbReference>
<name>A0ABT1BU31_9BACT</name>
<feature type="domain" description="RecA family profile 1" evidence="14">
    <location>
        <begin position="80"/>
        <end position="236"/>
    </location>
</feature>
<keyword evidence="10 11" id="KW-0234">DNA repair</keyword>
<comment type="similarity">
    <text evidence="11 13">Belongs to the RecA family. RadA subfamily.</text>
</comment>
<sequence>MAKDKIAYVCSNCGQESSKWMGRCPNCGEWNTFKQIRIPADGGSSSQNSLSGADQVSALFDGLPSGVGKPVKLRDISAQDDPRMDMHDAEFNRVLGGGLVPGSIVLLGGEPGIGKSTLTLQTILNMPEHHVLYVSGEESTHQIKLRADRLASSMKSAEREAAGSNISILCETSVEKILEYVKTDKPDLIIIDSIQTMSTERTESSPGSISQVRESASLFFRLAKVSGIPVILIGHINKEGTLAGPKILEHIVDTVIQFEGDAHYMYRILRSTKNRFGSTSELGIYEMEQNGLKPVSNPSELLLSEDHDGLSGVAITAAIEGVRPFLVETQALVSSAAYGTPQRSATGFDQRRLNMLLAVLEKRVGFKLMLKDVFLNIAGGLRVTDLAIDLSVIAAVLSSNLDIAIESGWCMAGEVGLSGEVRPVSRIDQRVAEAEKLGFSHIIIPKYNMKGLQTGKYQITIVPVRKVEEALKALFG</sequence>
<dbReference type="InterPro" id="IPR014721">
    <property type="entry name" value="Ribsml_uS5_D2-typ_fold_subgr"/>
</dbReference>
<comment type="function">
    <text evidence="13">DNA-dependent ATPase involved in processing of recombination intermediates, plays a role in repairing DNA breaks. Stimulates the branch migration of RecA-mediated strand transfer reactions, allowing the 3' invading strand to extend heteroduplex DNA faster. Binds ssDNA in the presence of ADP but not other nucleotides, has ATPase activity that is stimulated by ssDNA and various branched DNA structures, but inhibited by SSB. Does not have RecA's homology-searching function.</text>
</comment>
<evidence type="ECO:0000259" key="14">
    <source>
        <dbReference type="PROSITE" id="PS50162"/>
    </source>
</evidence>
<dbReference type="PRINTS" id="PR01874">
    <property type="entry name" value="DNAREPAIRADA"/>
</dbReference>
<evidence type="ECO:0000256" key="8">
    <source>
        <dbReference type="ARBA" id="ARBA00023016"/>
    </source>
</evidence>
<evidence type="ECO:0000256" key="10">
    <source>
        <dbReference type="ARBA" id="ARBA00023204"/>
    </source>
</evidence>
<dbReference type="CDD" id="cd01121">
    <property type="entry name" value="RadA_SMS_N"/>
    <property type="match status" value="1"/>
</dbReference>
<evidence type="ECO:0000256" key="4">
    <source>
        <dbReference type="ARBA" id="ARBA00022771"/>
    </source>
</evidence>
<comment type="function">
    <text evidence="11">Plays a role in repairing double-strand DNA breaks, probably involving stabilizing or processing branched DNA or blocked replication forks.</text>
</comment>
<keyword evidence="2 11" id="KW-0547">Nucleotide-binding</keyword>
<proteinExistence type="inferred from homology"/>
<comment type="domain">
    <text evidence="11">The middle region has homology to RecA with ATPase motifs including the RadA KNRFG motif, while the C-terminus is homologous to Lon protease.</text>
</comment>
<reference evidence="15 16" key="1">
    <citation type="submission" date="2022-06" db="EMBL/GenBank/DDBJ databases">
        <title>A taxonomic note on the genus Prevotella: Description of four novel genera and emended description of the genera Hallella and Xylanibacter.</title>
        <authorList>
            <person name="Hitch T.C.A."/>
        </authorList>
    </citation>
    <scope>NUCLEOTIDE SEQUENCE [LARGE SCALE GENOMIC DNA]</scope>
    <source>
        <strain evidence="15 16">DSM 100619</strain>
    </source>
</reference>
<accession>A0ABT1BU31</accession>
<dbReference type="InterPro" id="IPR041166">
    <property type="entry name" value="Rubredoxin_2"/>
</dbReference>
<dbReference type="InterPro" id="IPR014774">
    <property type="entry name" value="KaiC-like_dom"/>
</dbReference>
<evidence type="ECO:0000256" key="7">
    <source>
        <dbReference type="ARBA" id="ARBA00022840"/>
    </source>
</evidence>
<dbReference type="SUPFAM" id="SSF52540">
    <property type="entry name" value="P-loop containing nucleoside triphosphate hydrolases"/>
    <property type="match status" value="1"/>
</dbReference>
<keyword evidence="8 11" id="KW-0346">Stress response</keyword>
<keyword evidence="1 11" id="KW-0479">Metal-binding</keyword>
<dbReference type="Proteomes" id="UP001204015">
    <property type="component" value="Unassembled WGS sequence"/>
</dbReference>
<dbReference type="InterPro" id="IPR020588">
    <property type="entry name" value="RecA_ATP-bd"/>
</dbReference>
<keyword evidence="4 13" id="KW-0863">Zinc-finger</keyword>
<keyword evidence="9 11" id="KW-0238">DNA-binding</keyword>
<dbReference type="Gene3D" id="3.40.50.300">
    <property type="entry name" value="P-loop containing nucleotide triphosphate hydrolases"/>
    <property type="match status" value="1"/>
</dbReference>
<dbReference type="RefSeq" id="WP_252759957.1">
    <property type="nucleotide sequence ID" value="NZ_JAMXLY010000004.1"/>
</dbReference>
<evidence type="ECO:0000256" key="11">
    <source>
        <dbReference type="HAMAP-Rule" id="MF_01498"/>
    </source>
</evidence>
<dbReference type="InterPro" id="IPR027417">
    <property type="entry name" value="P-loop_NTPase"/>
</dbReference>
<dbReference type="InterPro" id="IPR003593">
    <property type="entry name" value="AAA+_ATPase"/>
</dbReference>
<evidence type="ECO:0000256" key="3">
    <source>
        <dbReference type="ARBA" id="ARBA00022763"/>
    </source>
</evidence>
<dbReference type="HAMAP" id="MF_01498">
    <property type="entry name" value="RadA_bact"/>
    <property type="match status" value="1"/>
</dbReference>
<dbReference type="InterPro" id="IPR020568">
    <property type="entry name" value="Ribosomal_Su5_D2-typ_SF"/>
</dbReference>
<dbReference type="Pfam" id="PF18073">
    <property type="entry name" value="Zn_ribbon_LapB"/>
    <property type="match status" value="1"/>
</dbReference>
<dbReference type="PANTHER" id="PTHR32472">
    <property type="entry name" value="DNA REPAIR PROTEIN RADA"/>
    <property type="match status" value="1"/>
</dbReference>
<keyword evidence="7 11" id="KW-0067">ATP-binding</keyword>
<gene>
    <name evidence="11 15" type="primary">radA</name>
    <name evidence="15" type="ORF">NG821_01840</name>
</gene>
<dbReference type="SUPFAM" id="SSF54211">
    <property type="entry name" value="Ribosomal protein S5 domain 2-like"/>
    <property type="match status" value="1"/>
</dbReference>
<comment type="caution">
    <text evidence="15">The sequence shown here is derived from an EMBL/GenBank/DDBJ whole genome shotgun (WGS) entry which is preliminary data.</text>
</comment>
<keyword evidence="5" id="KW-0378">Hydrolase</keyword>
<feature type="short sequence motif" description="RadA KNRFG motif" evidence="11">
    <location>
        <begin position="273"/>
        <end position="277"/>
    </location>
</feature>
<dbReference type="Pfam" id="PF06745">
    <property type="entry name" value="ATPase"/>
    <property type="match status" value="1"/>
</dbReference>
<evidence type="ECO:0000256" key="6">
    <source>
        <dbReference type="ARBA" id="ARBA00022833"/>
    </source>
</evidence>
<keyword evidence="16" id="KW-1185">Reference proteome</keyword>
<evidence type="ECO:0000313" key="16">
    <source>
        <dbReference type="Proteomes" id="UP001204015"/>
    </source>
</evidence>
<protein>
    <recommendedName>
        <fullName evidence="11 12">DNA repair protein RadA</fullName>
    </recommendedName>
</protein>
<evidence type="ECO:0000256" key="1">
    <source>
        <dbReference type="ARBA" id="ARBA00022723"/>
    </source>
</evidence>